<evidence type="ECO:0000256" key="15">
    <source>
        <dbReference type="PIRSR" id="PIRSR038193-3"/>
    </source>
</evidence>
<dbReference type="PANTHER" id="PTHR11769">
    <property type="entry name" value="HYALURONIDASE"/>
    <property type="match status" value="1"/>
</dbReference>
<evidence type="ECO:0000256" key="6">
    <source>
        <dbReference type="ARBA" id="ARBA00022729"/>
    </source>
</evidence>
<dbReference type="GO" id="GO:0004415">
    <property type="term" value="F:hyalurononglucosaminidase activity"/>
    <property type="evidence" value="ECO:0007669"/>
    <property type="project" value="UniProtKB-UniRule"/>
</dbReference>
<comment type="caution">
    <text evidence="18">The sequence shown here is derived from an EMBL/GenBank/DDBJ whole genome shotgun (WGS) entry which is preliminary data.</text>
</comment>
<dbReference type="GO" id="GO:0098552">
    <property type="term" value="C:side of membrane"/>
    <property type="evidence" value="ECO:0007669"/>
    <property type="project" value="UniProtKB-KW"/>
</dbReference>
<keyword evidence="9 15" id="KW-1015">Disulfide bond</keyword>
<dbReference type="EC" id="3.2.1.35" evidence="16"/>
<reference evidence="18 19" key="1">
    <citation type="submission" date="2017-05" db="EMBL/GenBank/DDBJ databases">
        <title>Genome of assembly of the Bengalese finch, Lonchura striata domestica.</title>
        <authorList>
            <person name="Colquitt B.M."/>
            <person name="Brainard M.S."/>
        </authorList>
    </citation>
    <scope>NUCLEOTIDE SEQUENCE [LARGE SCALE GENOMIC DNA]</scope>
    <source>
        <strain evidence="18">White83orange57</strain>
    </source>
</reference>
<evidence type="ECO:0000256" key="14">
    <source>
        <dbReference type="PIRSR" id="PIRSR038193-2"/>
    </source>
</evidence>
<keyword evidence="10" id="KW-0325">Glycoprotein</keyword>
<dbReference type="PRINTS" id="PR00848">
    <property type="entry name" value="SPERMPH20"/>
</dbReference>
<feature type="region of interest" description="Disordered" evidence="17">
    <location>
        <begin position="558"/>
        <end position="578"/>
    </location>
</feature>
<dbReference type="GO" id="GO:0005886">
    <property type="term" value="C:plasma membrane"/>
    <property type="evidence" value="ECO:0007669"/>
    <property type="project" value="UniProtKB-SubCell"/>
</dbReference>
<evidence type="ECO:0000256" key="8">
    <source>
        <dbReference type="ARBA" id="ARBA00023136"/>
    </source>
</evidence>
<evidence type="ECO:0000256" key="2">
    <source>
        <dbReference type="ARBA" id="ARBA00004609"/>
    </source>
</evidence>
<dbReference type="FunFam" id="3.20.20.70:FF:000065">
    <property type="entry name" value="Hyaluronidase"/>
    <property type="match status" value="1"/>
</dbReference>
<feature type="disulfide bond" evidence="15">
    <location>
        <begin position="404"/>
        <end position="415"/>
    </location>
</feature>
<dbReference type="InterPro" id="IPR013785">
    <property type="entry name" value="Aldolase_TIM"/>
</dbReference>
<dbReference type="STRING" id="299123.ENSLSDP00000005354"/>
<dbReference type="GlyCosmos" id="A0A218UZB8">
    <property type="glycosylation" value="1 site, No reported glycans"/>
</dbReference>
<evidence type="ECO:0000256" key="17">
    <source>
        <dbReference type="SAM" id="MobiDB-lite"/>
    </source>
</evidence>
<feature type="active site" description="Proton donor" evidence="13">
    <location>
        <position position="173"/>
    </location>
</feature>
<evidence type="ECO:0000256" key="5">
    <source>
        <dbReference type="ARBA" id="ARBA00022622"/>
    </source>
</evidence>
<gene>
    <name evidence="18" type="primary">SPAM1</name>
    <name evidence="18" type="ORF">RLOC_00014587</name>
</gene>
<feature type="disulfide bond" evidence="15">
    <location>
        <begin position="84"/>
        <end position="379"/>
    </location>
</feature>
<evidence type="ECO:0000256" key="9">
    <source>
        <dbReference type="ARBA" id="ARBA00023157"/>
    </source>
</evidence>
<protein>
    <recommendedName>
        <fullName evidence="16">Hyaluronidase</fullName>
        <ecNumber evidence="16">3.2.1.35</ecNumber>
    </recommendedName>
</protein>
<keyword evidence="5" id="KW-0336">GPI-anchor</keyword>
<evidence type="ECO:0000313" key="19">
    <source>
        <dbReference type="Proteomes" id="UP000197619"/>
    </source>
</evidence>
<keyword evidence="7 16" id="KW-0378">Hydrolase</keyword>
<keyword evidence="11" id="KW-0449">Lipoprotein</keyword>
<dbReference type="InterPro" id="IPR001439">
    <property type="entry name" value="Hyaluronidase_PH20/Hyal5"/>
</dbReference>
<dbReference type="GO" id="GO:0001669">
    <property type="term" value="C:acrosomal vesicle"/>
    <property type="evidence" value="ECO:0007669"/>
    <property type="project" value="TreeGrafter"/>
</dbReference>
<dbReference type="Gene3D" id="3.20.20.70">
    <property type="entry name" value="Aldolase class I"/>
    <property type="match status" value="1"/>
</dbReference>
<evidence type="ECO:0000256" key="3">
    <source>
        <dbReference type="ARBA" id="ARBA00008871"/>
    </source>
</evidence>
<evidence type="ECO:0000256" key="16">
    <source>
        <dbReference type="RuleBase" id="RU610713"/>
    </source>
</evidence>
<dbReference type="GO" id="GO:0030214">
    <property type="term" value="P:hyaluronan catabolic process"/>
    <property type="evidence" value="ECO:0007669"/>
    <property type="project" value="TreeGrafter"/>
</dbReference>
<evidence type="ECO:0000256" key="11">
    <source>
        <dbReference type="ARBA" id="ARBA00023288"/>
    </source>
</evidence>
<sequence>MVEFRILKRGNKGNEAPNVTAHAAMETVRLQSFGICVTCTYPVTSGVVFATLLVSCCSSLNIRARPLLSNSPFLSIWNAPTELCTERTGVQLDMNFFPLIGSTLKTSVGQNITLFYPDRIGYYPYKNEVTGEAFNGGLPQLSLLENHLKKAREDIQFYIPSDEQLGLAVIDWENWRPVWIRNWGSKDIYRQESIELVQQRDLSISEAESRTIAKMEFEFAAKSFMLETLKLGIEMKPNRLWGYYLYPDCYNYDYKQNPHNYTGACLDIEIERNNELNWLWEKSTALYPSIYLETVLKSSRNAQLFVRNRVQEAIRTSYVSNSSHPLPVFVYTRPVFTDVYEEYLSEDDLVNTIGESAALGASGIVIWGDMNLTQNKNTCRTLDNYLRRTLTPYLINVTMAARICSQVLCQDSGACARKKWNSSDYLHLNPENIAIQMTKDGKYTLQGQPSYQDLQTFIEKFDCHCYAGHSCEPRADINDIHYLHACISEDICIQISSNSLSNIEASEEKILSNRTAFSFTSESKATLSTHPEVEDFQSTSGNNILNITTAEYNTATAASSYDLEENDTQQPGPEKYKEDERKAVYCNELCLPKLH</sequence>
<evidence type="ECO:0000256" key="12">
    <source>
        <dbReference type="ARBA" id="ARBA00023295"/>
    </source>
</evidence>
<dbReference type="GO" id="GO:0007342">
    <property type="term" value="P:fusion of sperm to egg plasma membrane involved in single fertilization"/>
    <property type="evidence" value="ECO:0007669"/>
    <property type="project" value="InterPro"/>
</dbReference>
<dbReference type="SUPFAM" id="SSF51445">
    <property type="entry name" value="(Trans)glycosidases"/>
    <property type="match status" value="1"/>
</dbReference>
<organism evidence="18 19">
    <name type="scientific">Lonchura striata</name>
    <name type="common">white-rumped munia</name>
    <dbReference type="NCBI Taxonomy" id="40157"/>
    <lineage>
        <taxon>Eukaryota</taxon>
        <taxon>Metazoa</taxon>
        <taxon>Chordata</taxon>
        <taxon>Craniata</taxon>
        <taxon>Vertebrata</taxon>
        <taxon>Euteleostomi</taxon>
        <taxon>Archelosauria</taxon>
        <taxon>Archosauria</taxon>
        <taxon>Dinosauria</taxon>
        <taxon>Saurischia</taxon>
        <taxon>Theropoda</taxon>
        <taxon>Coelurosauria</taxon>
        <taxon>Aves</taxon>
        <taxon>Neognathae</taxon>
        <taxon>Neoaves</taxon>
        <taxon>Telluraves</taxon>
        <taxon>Australaves</taxon>
        <taxon>Passeriformes</taxon>
        <taxon>Passeroidea</taxon>
        <taxon>Estrildidae</taxon>
        <taxon>Estrildinae</taxon>
        <taxon>Lonchura</taxon>
    </lineage>
</organism>
<comment type="catalytic activity">
    <reaction evidence="1 16">
        <text>Random hydrolysis of (1-&gt;4)-linkages between N-acetyl-beta-D-glucosamine and D-glucuronate residues in hyaluronate.</text>
        <dbReference type="EC" id="3.2.1.35"/>
    </reaction>
</comment>
<dbReference type="GO" id="GO:0005975">
    <property type="term" value="P:carbohydrate metabolic process"/>
    <property type="evidence" value="ECO:0007669"/>
    <property type="project" value="InterPro"/>
</dbReference>
<dbReference type="AlphaFoldDB" id="A0A218UZB8"/>
<evidence type="ECO:0000256" key="7">
    <source>
        <dbReference type="ARBA" id="ARBA00022801"/>
    </source>
</evidence>
<evidence type="ECO:0000256" key="4">
    <source>
        <dbReference type="ARBA" id="ARBA00022475"/>
    </source>
</evidence>
<keyword evidence="6" id="KW-0732">Signal</keyword>
<evidence type="ECO:0000256" key="13">
    <source>
        <dbReference type="PIRSR" id="PIRSR038193-1"/>
    </source>
</evidence>
<keyword evidence="8" id="KW-0472">Membrane</keyword>
<feature type="disulfide bond" evidence="15">
    <location>
        <begin position="249"/>
        <end position="265"/>
    </location>
</feature>
<proteinExistence type="inferred from homology"/>
<accession>A0A218UZB8</accession>
<dbReference type="PANTHER" id="PTHR11769:SF20">
    <property type="entry name" value="HYALURONIDASE PH-20"/>
    <property type="match status" value="1"/>
</dbReference>
<evidence type="ECO:0000313" key="18">
    <source>
        <dbReference type="EMBL" id="OWK59144.1"/>
    </source>
</evidence>
<keyword evidence="19" id="KW-1185">Reference proteome</keyword>
<feature type="disulfide bond" evidence="15">
    <location>
        <begin position="409"/>
        <end position="463"/>
    </location>
</feature>
<feature type="non-terminal residue" evidence="18">
    <location>
        <position position="595"/>
    </location>
</feature>
<evidence type="ECO:0000256" key="10">
    <source>
        <dbReference type="ARBA" id="ARBA00023180"/>
    </source>
</evidence>
<keyword evidence="12 16" id="KW-0326">Glycosidase</keyword>
<keyword evidence="4" id="KW-1003">Cell membrane</keyword>
<comment type="subcellular location">
    <subcellularLocation>
        <location evidence="2">Cell membrane</location>
        <topology evidence="2">Lipid-anchor</topology>
        <topology evidence="2">GPI-anchor</topology>
    </subcellularLocation>
</comment>
<feature type="glycosylation site" description="N-linked (GlcNAc...) asparagine" evidence="14">
    <location>
        <position position="396"/>
    </location>
</feature>
<dbReference type="Pfam" id="PF01630">
    <property type="entry name" value="Glyco_hydro_56"/>
    <property type="match status" value="1"/>
</dbReference>
<dbReference type="Proteomes" id="UP000197619">
    <property type="component" value="Unassembled WGS sequence"/>
</dbReference>
<dbReference type="InterPro" id="IPR017853">
    <property type="entry name" value="GH"/>
</dbReference>
<dbReference type="PRINTS" id="PR00846">
    <property type="entry name" value="GLHYDRLASE56"/>
</dbReference>
<feature type="disulfide bond" evidence="15">
    <location>
        <begin position="465"/>
        <end position="471"/>
    </location>
</feature>
<evidence type="ECO:0000256" key="1">
    <source>
        <dbReference type="ARBA" id="ARBA00000251"/>
    </source>
</evidence>
<name>A0A218UZB8_9PASE</name>
<dbReference type="InterPro" id="IPR018155">
    <property type="entry name" value="Hyaluronidase"/>
</dbReference>
<comment type="similarity">
    <text evidence="3 16">Belongs to the glycosyl hydrolase 56 family.</text>
</comment>
<dbReference type="EMBL" id="MUZQ01000084">
    <property type="protein sequence ID" value="OWK59144.1"/>
    <property type="molecule type" value="Genomic_DNA"/>
</dbReference>
<dbReference type="PIRSF" id="PIRSF500773">
    <property type="entry name" value="Hyaluronidase_PH20_Hyal5"/>
    <property type="match status" value="1"/>
</dbReference>
<dbReference type="PIRSF" id="PIRSF038193">
    <property type="entry name" value="Hyaluronidase"/>
    <property type="match status" value="1"/>
</dbReference>